<dbReference type="OrthoDB" id="8645740at2"/>
<comment type="caution">
    <text evidence="2">The sequence shown here is derived from an EMBL/GenBank/DDBJ whole genome shotgun (WGS) entry which is preliminary data.</text>
</comment>
<reference evidence="2" key="1">
    <citation type="submission" date="2016-01" db="EMBL/GenBank/DDBJ databases">
        <authorList>
            <person name="Peeters C."/>
        </authorList>
    </citation>
    <scope>NUCLEOTIDE SEQUENCE</scope>
    <source>
        <strain evidence="2">LMG 29321</strain>
    </source>
</reference>
<name>A0A158C0C7_9BURK</name>
<proteinExistence type="predicted"/>
<dbReference type="InterPro" id="IPR024983">
    <property type="entry name" value="CHAT_dom"/>
</dbReference>
<sequence>MSDIASGKPMVATKRIALIADDATTELIEDALSAIDDTAARFPAAGAFAGMEVLKYASTDRAGKKLFGDEEACASLGLVVLDGMVRKESSGGAPGDGSAAVSLLDWLTDRLPAVPVVVLMSSAVEGLDTRLLKRRNIASLNIREDDLNAAFARTLDRLMNDTKPSKRRVTVEVGEYEAHYYLDDDTDVSAKRSYPYRNRSELQFLLDRTNSYSPMSGGLPLPDWQEYFGQLGEEIFDSFIQGTIGPYIVRHFQDNDDDNTPPEPVELRIDIEVGNDETARLFGLPFELAKPPEYLDRFLCTRVPMARRIRFPRRAPLSLRTPANANRTAVPEKQALRMLFINASFKGDAVVLHEVTGAPTPLKQLTELLNTPDELDVVESFASNDEDYALQEVKVMAPLPLETARRFVKRIERLLEVQKFDILHFSGHSCSLPDNGGTFLIFPDRSRGGVGMGVSMRVIGQWVASADIRMVVLSSCSGSSLRSAIEVMKTRAESVIGFRWDVNDHACVDYFDNFYRLYLKDRKSIAEAYCGACRQVGLSNRGLPIWVSAVAVVKN</sequence>
<dbReference type="RefSeq" id="WP_062605822.1">
    <property type="nucleotide sequence ID" value="NZ_FCOX02000015.1"/>
</dbReference>
<accession>A0A158C0C7</accession>
<dbReference type="Pfam" id="PF12770">
    <property type="entry name" value="CHAT"/>
    <property type="match status" value="1"/>
</dbReference>
<evidence type="ECO:0000313" key="2">
    <source>
        <dbReference type="EMBL" id="SAK74967.1"/>
    </source>
</evidence>
<evidence type="ECO:0000259" key="1">
    <source>
        <dbReference type="Pfam" id="PF12770"/>
    </source>
</evidence>
<feature type="domain" description="CHAT" evidence="1">
    <location>
        <begin position="279"/>
        <end position="529"/>
    </location>
</feature>
<keyword evidence="3" id="KW-1185">Reference proteome</keyword>
<organism evidence="2 3">
    <name type="scientific">Caballeronia calidae</name>
    <dbReference type="NCBI Taxonomy" id="1777139"/>
    <lineage>
        <taxon>Bacteria</taxon>
        <taxon>Pseudomonadati</taxon>
        <taxon>Pseudomonadota</taxon>
        <taxon>Betaproteobacteria</taxon>
        <taxon>Burkholderiales</taxon>
        <taxon>Burkholderiaceae</taxon>
        <taxon>Caballeronia</taxon>
    </lineage>
</organism>
<evidence type="ECO:0000313" key="3">
    <source>
        <dbReference type="Proteomes" id="UP000071859"/>
    </source>
</evidence>
<dbReference type="Proteomes" id="UP000071859">
    <property type="component" value="Unassembled WGS sequence"/>
</dbReference>
<dbReference type="EMBL" id="FCOX02000015">
    <property type="protein sequence ID" value="SAK74967.1"/>
    <property type="molecule type" value="Genomic_DNA"/>
</dbReference>
<gene>
    <name evidence="2" type="ORF">AWB78_03242</name>
</gene>
<dbReference type="AlphaFoldDB" id="A0A158C0C7"/>
<protein>
    <submittedName>
        <fullName evidence="2">CHAT domain protein</fullName>
    </submittedName>
</protein>